<dbReference type="PANTHER" id="PTHR33112:SF12">
    <property type="entry name" value="HETEROKARYON INCOMPATIBILITY DOMAIN-CONTAINING PROTEIN"/>
    <property type="match status" value="1"/>
</dbReference>
<organism evidence="2 3">
    <name type="scientific">Clonostachys rhizophaga</name>
    <dbReference type="NCBI Taxonomy" id="160324"/>
    <lineage>
        <taxon>Eukaryota</taxon>
        <taxon>Fungi</taxon>
        <taxon>Dikarya</taxon>
        <taxon>Ascomycota</taxon>
        <taxon>Pezizomycotina</taxon>
        <taxon>Sordariomycetes</taxon>
        <taxon>Hypocreomycetidae</taxon>
        <taxon>Hypocreales</taxon>
        <taxon>Bionectriaceae</taxon>
        <taxon>Clonostachys</taxon>
    </lineage>
</organism>
<protein>
    <recommendedName>
        <fullName evidence="1">Heterokaryon incompatibility domain-containing protein</fullName>
    </recommendedName>
</protein>
<dbReference type="AlphaFoldDB" id="A0A9N9YRR0"/>
<reference evidence="2" key="1">
    <citation type="submission" date="2021-10" db="EMBL/GenBank/DDBJ databases">
        <authorList>
            <person name="Piombo E."/>
        </authorList>
    </citation>
    <scope>NUCLEOTIDE SEQUENCE</scope>
</reference>
<dbReference type="InterPro" id="IPR010730">
    <property type="entry name" value="HET"/>
</dbReference>
<dbReference type="Proteomes" id="UP000696573">
    <property type="component" value="Unassembled WGS sequence"/>
</dbReference>
<evidence type="ECO:0000313" key="3">
    <source>
        <dbReference type="Proteomes" id="UP000696573"/>
    </source>
</evidence>
<evidence type="ECO:0000259" key="1">
    <source>
        <dbReference type="Pfam" id="PF06985"/>
    </source>
</evidence>
<accession>A0A9N9YRR0</accession>
<name>A0A9N9YRR0_9HYPO</name>
<evidence type="ECO:0000313" key="2">
    <source>
        <dbReference type="EMBL" id="CAH0028406.1"/>
    </source>
</evidence>
<feature type="domain" description="Heterokaryon incompatibility" evidence="1">
    <location>
        <begin position="121"/>
        <end position="273"/>
    </location>
</feature>
<dbReference type="OrthoDB" id="5135333at2759"/>
<dbReference type="EMBL" id="CABFNQ020000732">
    <property type="protein sequence ID" value="CAH0028406.1"/>
    <property type="molecule type" value="Genomic_DNA"/>
</dbReference>
<keyword evidence="3" id="KW-1185">Reference proteome</keyword>
<sequence length="663" mass="74254">MQNLVNRGESLGPQDELVLFPSPQGTFGGTIQFWKVDDKRYVSSPELLLAAKSSHRQVSGLGRILDSNWVNIGLLKEWIHECLGRHGGICENPFQLHKISPAWLIDTIDNCVVAGDGIQDYIALSYTWGTATQLQNKPGILVELQKPGALGQTHFADLLSPTLKHAMGLTRILEQRYLWADTLCIVRGNGEQTAAQLQLMGLIYASAELTIMATDGDATHGIPGLRGISQSRELVQLQFPVGEDDILVIRQNPSLSSGFGSSAYFSRAWTFQEYLLSKRCLIIGEGQFHWKCSCSIHHEDMYGAEPMGGLLIAASKFPKIVSGLPDFYEIRLPLREFNGRDLKFPEDALASVSGLLAIMSRSFEGGFIYGIPEICFDSGLVWTAGRLEPIMERRIHSGKNDTILQGSRLPSWSWIGWKEKRLLIGIENNGELGNSNYITRRNTKWYSHETPFSRTKHAIQPSFLDPIGYSGDEASKVLLLEGWEREKFDPSQHVTPEWVSRGGFPVLGEYVYKHPKLPGRQFWRQFHVKDIHNDSSLNLAPQHPFLSCQTKSGWFRAKLLPQARFVCSNLAVHVLILGKDELGCGFLQLHSEEQKAAFLTPESDEETNATVADKAAEDGGFQEMYGVLWVEWNGGIAYRKGAGYIQKERWESYDLKDVDLILG</sequence>
<dbReference type="PANTHER" id="PTHR33112">
    <property type="entry name" value="DOMAIN PROTEIN, PUTATIVE-RELATED"/>
    <property type="match status" value="1"/>
</dbReference>
<gene>
    <name evidence="2" type="ORF">CRHIZ90672A_00010651</name>
</gene>
<dbReference type="Pfam" id="PF06985">
    <property type="entry name" value="HET"/>
    <property type="match status" value="1"/>
</dbReference>
<proteinExistence type="predicted"/>
<comment type="caution">
    <text evidence="2">The sequence shown here is derived from an EMBL/GenBank/DDBJ whole genome shotgun (WGS) entry which is preliminary data.</text>
</comment>